<protein>
    <submittedName>
        <fullName evidence="1">Uncharacterized protein</fullName>
    </submittedName>
</protein>
<evidence type="ECO:0000313" key="1">
    <source>
        <dbReference type="EMBL" id="MSR91423.1"/>
    </source>
</evidence>
<proteinExistence type="predicted"/>
<reference evidence="1 2" key="1">
    <citation type="submission" date="2019-08" db="EMBL/GenBank/DDBJ databases">
        <title>In-depth cultivation of the pig gut microbiome towards novel bacterial diversity and tailored functional studies.</title>
        <authorList>
            <person name="Wylensek D."/>
            <person name="Hitch T.C.A."/>
            <person name="Clavel T."/>
        </authorList>
    </citation>
    <scope>NUCLEOTIDE SEQUENCE [LARGE SCALE GENOMIC DNA]</scope>
    <source>
        <strain evidence="1 2">WCA-383-APC-5B</strain>
    </source>
</reference>
<accession>A0A7X2MYI0</accession>
<dbReference type="AlphaFoldDB" id="A0A7X2MYI0"/>
<dbReference type="RefSeq" id="WP_154531314.1">
    <property type="nucleotide sequence ID" value="NZ_VULX01000010.1"/>
</dbReference>
<organism evidence="1 2">
    <name type="scientific">Inconstantimicrobium porci</name>
    <dbReference type="NCBI Taxonomy" id="2652291"/>
    <lineage>
        <taxon>Bacteria</taxon>
        <taxon>Bacillati</taxon>
        <taxon>Bacillota</taxon>
        <taxon>Clostridia</taxon>
        <taxon>Eubacteriales</taxon>
        <taxon>Clostridiaceae</taxon>
        <taxon>Inconstantimicrobium</taxon>
    </lineage>
</organism>
<comment type="caution">
    <text evidence="1">The sequence shown here is derived from an EMBL/GenBank/DDBJ whole genome shotgun (WGS) entry which is preliminary data.</text>
</comment>
<name>A0A7X2MYI0_9CLOT</name>
<dbReference type="Proteomes" id="UP000460287">
    <property type="component" value="Unassembled WGS sequence"/>
</dbReference>
<sequence>MKFILIYTIIVYTGEISIAKEMLDSGNIIYKPKIVYLSKYSGDNKYDTLSNKIYSNAPLTELDAINLCLLPLMKSEYLRGIMTEKAIELTQHIKDTVMKNKCIELLYLFVQKFVCDEKARNKLQEAYSMTDIGEMIVNDTTKKNKEVIISKILTVLETNIGEVPNEYKNAMINLPLYSLTDISMDVKGFKSFSDLDKYLI</sequence>
<keyword evidence="2" id="KW-1185">Reference proteome</keyword>
<dbReference type="EMBL" id="VULX01000010">
    <property type="protein sequence ID" value="MSR91423.1"/>
    <property type="molecule type" value="Genomic_DNA"/>
</dbReference>
<gene>
    <name evidence="1" type="ORF">FYJ33_08345</name>
</gene>
<evidence type="ECO:0000313" key="2">
    <source>
        <dbReference type="Proteomes" id="UP000460287"/>
    </source>
</evidence>